<gene>
    <name evidence="2" type="primary">LOC101849360</name>
</gene>
<dbReference type="GeneID" id="101849360"/>
<protein>
    <submittedName>
        <fullName evidence="2">Uncharacterized protein LOC101849360</fullName>
    </submittedName>
</protein>
<dbReference type="RefSeq" id="XP_005094163.1">
    <property type="nucleotide sequence ID" value="XM_005094106.3"/>
</dbReference>
<dbReference type="Gene3D" id="1.10.533.10">
    <property type="entry name" value="Death Domain, Fas"/>
    <property type="match status" value="1"/>
</dbReference>
<organism evidence="1 2">
    <name type="scientific">Aplysia californica</name>
    <name type="common">California sea hare</name>
    <dbReference type="NCBI Taxonomy" id="6500"/>
    <lineage>
        <taxon>Eukaryota</taxon>
        <taxon>Metazoa</taxon>
        <taxon>Spiralia</taxon>
        <taxon>Lophotrochozoa</taxon>
        <taxon>Mollusca</taxon>
        <taxon>Gastropoda</taxon>
        <taxon>Heterobranchia</taxon>
        <taxon>Euthyneura</taxon>
        <taxon>Tectipleura</taxon>
        <taxon>Aplysiida</taxon>
        <taxon>Aplysioidea</taxon>
        <taxon>Aplysiidae</taxon>
        <taxon>Aplysia</taxon>
    </lineage>
</organism>
<reference evidence="2" key="1">
    <citation type="submission" date="2025-08" db="UniProtKB">
        <authorList>
            <consortium name="RefSeq"/>
        </authorList>
    </citation>
    <scope>IDENTIFICATION</scope>
</reference>
<dbReference type="Proteomes" id="UP000694888">
    <property type="component" value="Unplaced"/>
</dbReference>
<evidence type="ECO:0000313" key="1">
    <source>
        <dbReference type="Proteomes" id="UP000694888"/>
    </source>
</evidence>
<name>A0ABM0JI57_APLCA</name>
<evidence type="ECO:0000313" key="2">
    <source>
        <dbReference type="RefSeq" id="XP_005094163.1"/>
    </source>
</evidence>
<accession>A0ABM0JI57</accession>
<sequence>MADETTPRPPTKKEPEVLTDSSLLLLANGVGRQDLKGVELAMYLNIPTTTIVRCIGDVTESSLTAEGSENDRMAVAAKCVLLWKEMTKDNKTRERVKSLEKALREIGKGDVADTFMERHSNNQELSNDIFA</sequence>
<keyword evidence="1" id="KW-1185">Reference proteome</keyword>
<dbReference type="InterPro" id="IPR011029">
    <property type="entry name" value="DEATH-like_dom_sf"/>
</dbReference>
<proteinExistence type="predicted"/>